<evidence type="ECO:0000313" key="3">
    <source>
        <dbReference type="Proteomes" id="UP000295070"/>
    </source>
</evidence>
<feature type="compositionally biased region" description="Polar residues" evidence="1">
    <location>
        <begin position="43"/>
        <end position="67"/>
    </location>
</feature>
<name>A0A484C750_PERFV</name>
<organism evidence="2 3">
    <name type="scientific">Perca flavescens</name>
    <name type="common">American yellow perch</name>
    <name type="synonym">Morone flavescens</name>
    <dbReference type="NCBI Taxonomy" id="8167"/>
    <lineage>
        <taxon>Eukaryota</taxon>
        <taxon>Metazoa</taxon>
        <taxon>Chordata</taxon>
        <taxon>Craniata</taxon>
        <taxon>Vertebrata</taxon>
        <taxon>Euteleostomi</taxon>
        <taxon>Actinopterygii</taxon>
        <taxon>Neopterygii</taxon>
        <taxon>Teleostei</taxon>
        <taxon>Neoteleostei</taxon>
        <taxon>Acanthomorphata</taxon>
        <taxon>Eupercaria</taxon>
        <taxon>Perciformes</taxon>
        <taxon>Percoidei</taxon>
        <taxon>Percidae</taxon>
        <taxon>Percinae</taxon>
        <taxon>Perca</taxon>
    </lineage>
</organism>
<comment type="caution">
    <text evidence="2">The sequence shown here is derived from an EMBL/GenBank/DDBJ whole genome shotgun (WGS) entry which is preliminary data.</text>
</comment>
<protein>
    <submittedName>
        <fullName evidence="2">Uncharacterized protein</fullName>
    </submittedName>
</protein>
<feature type="compositionally biased region" description="Low complexity" evidence="1">
    <location>
        <begin position="31"/>
        <end position="42"/>
    </location>
</feature>
<feature type="compositionally biased region" description="Polar residues" evidence="1">
    <location>
        <begin position="9"/>
        <end position="30"/>
    </location>
</feature>
<dbReference type="EMBL" id="SCKG01000019">
    <property type="protein sequence ID" value="TDG99556.1"/>
    <property type="molecule type" value="Genomic_DNA"/>
</dbReference>
<reference evidence="2 3" key="1">
    <citation type="submission" date="2019-01" db="EMBL/GenBank/DDBJ databases">
        <title>A chromosome-scale genome assembly of the yellow perch, Perca flavescens.</title>
        <authorList>
            <person name="Feron R."/>
            <person name="Morvezen R."/>
            <person name="Bestin A."/>
            <person name="Haffray P."/>
            <person name="Klopp C."/>
            <person name="Zahm M."/>
            <person name="Cabau C."/>
            <person name="Roques C."/>
            <person name="Donnadieu C."/>
            <person name="Bouchez O."/>
            <person name="Christie M."/>
            <person name="Larson W."/>
            <person name="Guiguen Y."/>
        </authorList>
    </citation>
    <scope>NUCLEOTIDE SEQUENCE [LARGE SCALE GENOMIC DNA]</scope>
    <source>
        <strain evidence="2">YP-PL-M2</strain>
        <tissue evidence="2">Blood</tissue>
    </source>
</reference>
<sequence length="67" mass="7346">MQPKEKILVTQQLSPGNKRSTAKSGLRTNKTSSTPTSWRTTRGLSMSSPTVGNQLSSRQQVLQETLT</sequence>
<dbReference type="Proteomes" id="UP000295070">
    <property type="component" value="Chromosome 19"/>
</dbReference>
<feature type="region of interest" description="Disordered" evidence="1">
    <location>
        <begin position="1"/>
        <end position="67"/>
    </location>
</feature>
<evidence type="ECO:0000313" key="2">
    <source>
        <dbReference type="EMBL" id="TDG99556.1"/>
    </source>
</evidence>
<accession>A0A484C750</accession>
<gene>
    <name evidence="2" type="ORF">EPR50_G00195490</name>
</gene>
<evidence type="ECO:0000256" key="1">
    <source>
        <dbReference type="SAM" id="MobiDB-lite"/>
    </source>
</evidence>
<dbReference type="AlphaFoldDB" id="A0A484C750"/>
<proteinExistence type="predicted"/>
<keyword evidence="3" id="KW-1185">Reference proteome</keyword>